<evidence type="ECO:0000313" key="1">
    <source>
        <dbReference type="EMBL" id="CCG00883.1"/>
    </source>
</evidence>
<reference evidence="1" key="1">
    <citation type="journal article" date="2012" name="Environ. Microbiol.">
        <title>Genomic content of uncultured Bacteroidetes from contrasting oceanic provinces in the North Atlantic Ocean.</title>
        <authorList>
            <person name="Gomez-Pereira P.R."/>
            <person name="Schuler M."/>
            <person name="Fuchs B.M."/>
            <person name="Bennke C."/>
            <person name="Teeling H."/>
            <person name="Waldmann J."/>
            <person name="Richter M."/>
            <person name="Barbe V."/>
            <person name="Bataille E."/>
            <person name="Glockner F.O."/>
            <person name="Amann R."/>
        </authorList>
    </citation>
    <scope>NUCLEOTIDE SEQUENCE</scope>
</reference>
<dbReference type="AlphaFoldDB" id="H6RID7"/>
<dbReference type="InterPro" id="IPR021272">
    <property type="entry name" value="DUF2851"/>
</dbReference>
<reference evidence="1" key="2">
    <citation type="submission" date="2012-02" db="EMBL/GenBank/DDBJ databases">
        <authorList>
            <person name="Genoscope - CEA"/>
        </authorList>
    </citation>
    <scope>NUCLEOTIDE SEQUENCE</scope>
</reference>
<proteinExistence type="predicted"/>
<organism evidence="1">
    <name type="scientific">uncultured Flavobacteriia bacterium</name>
    <dbReference type="NCBI Taxonomy" id="212695"/>
    <lineage>
        <taxon>Bacteria</taxon>
        <taxon>Pseudomonadati</taxon>
        <taxon>Bacteroidota</taxon>
        <taxon>Flavobacteriia</taxon>
        <taxon>environmental samples</taxon>
    </lineage>
</organism>
<gene>
    <name evidence="1" type="ORF">VIS_S3CEB40036</name>
</gene>
<dbReference type="Pfam" id="PF11013">
    <property type="entry name" value="DUF2851"/>
    <property type="match status" value="1"/>
</dbReference>
<protein>
    <submittedName>
        <fullName evidence="1">Uncharacterized protein</fullName>
    </submittedName>
</protein>
<accession>H6RID7</accession>
<dbReference type="EMBL" id="FO117619">
    <property type="protein sequence ID" value="CCG00883.1"/>
    <property type="molecule type" value="Genomic_DNA"/>
</dbReference>
<name>H6RID7_9BACT</name>
<sequence>MNEDFLHYVWKYKVFSKVHFKTTNQDDLVIIKPGLHNTNAGPDFLNAHLKIENQIWIGNVEIHLKSSDWYAHHHEVDKNYDAVLLHVVWEDDVTIFMKNNKPLPTMVLKEFVSARVLANYQGLFCKSESWIPCQYSINTVDDFTLSNWKERLYFERLENKSKVIESLLKEENNNFEAVLFQLLVKNFGLKVNGDSFLSLSQSVDYAVFKSVRSNENNLAALLFGQAGFLEEDLEEVYYQKLRKEYMYLKHKYNLQPIANNQFSFFRMRPNNFPTIRLAQLVSLFHKYQSLFSQLIALKTVKEFYDFFSLETHIFWKTHYSFTSTSKPAFKKITNSFVDLLIINTIIPLKFLYQKVNGETGDTSFLTILKKVKPEKNNIISKFSELKIAASNALETQSLLELKINYCAPKRCLECAIGRDILNKS</sequence>